<comment type="caution">
    <text evidence="3">The sequence shown here is derived from an EMBL/GenBank/DDBJ whole genome shotgun (WGS) entry which is preliminary data.</text>
</comment>
<dbReference type="SUPFAM" id="SSF49599">
    <property type="entry name" value="TRAF domain-like"/>
    <property type="match status" value="1"/>
</dbReference>
<proteinExistence type="predicted"/>
<dbReference type="Proteomes" id="UP000483820">
    <property type="component" value="Chromosome I"/>
</dbReference>
<dbReference type="InterPro" id="IPR000210">
    <property type="entry name" value="BTB/POZ_dom"/>
</dbReference>
<dbReference type="GeneID" id="78773100"/>
<dbReference type="KEGG" id="crq:GCK72_000472"/>
<dbReference type="InterPro" id="IPR011333">
    <property type="entry name" value="SKP1/BTB/POZ_sf"/>
</dbReference>
<dbReference type="PROSITE" id="PS50144">
    <property type="entry name" value="MATH"/>
    <property type="match status" value="1"/>
</dbReference>
<dbReference type="Gene3D" id="3.30.710.10">
    <property type="entry name" value="Potassium Channel Kv1.1, Chain A"/>
    <property type="match status" value="2"/>
</dbReference>
<accession>A0A6A5HM51</accession>
<feature type="domain" description="MATH" evidence="2">
    <location>
        <begin position="1"/>
        <end position="67"/>
    </location>
</feature>
<evidence type="ECO:0000313" key="4">
    <source>
        <dbReference type="Proteomes" id="UP000483820"/>
    </source>
</evidence>
<dbReference type="AlphaFoldDB" id="A0A6A5HM51"/>
<feature type="domain" description="BTB" evidence="1">
    <location>
        <begin position="89"/>
        <end position="154"/>
    </location>
</feature>
<name>A0A6A5HM51_CAERE</name>
<evidence type="ECO:0000259" key="1">
    <source>
        <dbReference type="PROSITE" id="PS50097"/>
    </source>
</evidence>
<evidence type="ECO:0008006" key="5">
    <source>
        <dbReference type="Google" id="ProtNLM"/>
    </source>
</evidence>
<dbReference type="RefSeq" id="XP_053591158.1">
    <property type="nucleotide sequence ID" value="XM_053722513.1"/>
</dbReference>
<feature type="domain" description="BTB" evidence="1">
    <location>
        <begin position="374"/>
        <end position="437"/>
    </location>
</feature>
<sequence length="445" mass="50322">MGNWSVKTQIQLKIVSGNNRFVSAENTFGNTNPQSLLTSYGWADFMNWETMMSECVIDDTLEVEAHVLIKKMTGFYGENLIHFNDEALSDVMIAIGETKFYLSKQFLAAQSSYFKDLFLEKQKKAKKTVEGIVLLAKHLDFPLAKRQCLEFLLEKSNKSLKKKMQMAEKYELETLAFSCEESINVPDESIPAKKPKLDNVENVTVNLPPPSPKIINEVMEYKSNSALIDTSSTLLDESSNKGLNCVWNGYMIGQKGPISLTWNFDWKELKSQGIDGLSGEIQLKSTNNSFVPFSISVDLTESTQMIEHVIGNAANDIRVAFEYHFIPIYNSYQDVAETSTTVIIEESSAQSASIRTSLEESNPELEIFLPSKKNDTVLVVDAKLLYVNKSFLSYHSDYFDELFSSDVHKDKGSENQDQYSIDDVKYEDFELLIRAIHMNTGFPDG</sequence>
<protein>
    <recommendedName>
        <fullName evidence="5">BTB domain-containing protein</fullName>
    </recommendedName>
</protein>
<dbReference type="Pfam" id="PF00651">
    <property type="entry name" value="BTB"/>
    <property type="match status" value="2"/>
</dbReference>
<dbReference type="CDD" id="cd18186">
    <property type="entry name" value="BTB_POZ_ZBTB_KLHL-like"/>
    <property type="match status" value="1"/>
</dbReference>
<dbReference type="Pfam" id="PF00917">
    <property type="entry name" value="MATH"/>
    <property type="match status" value="1"/>
</dbReference>
<evidence type="ECO:0000259" key="2">
    <source>
        <dbReference type="PROSITE" id="PS50144"/>
    </source>
</evidence>
<dbReference type="SMART" id="SM00225">
    <property type="entry name" value="BTB"/>
    <property type="match status" value="2"/>
</dbReference>
<evidence type="ECO:0000313" key="3">
    <source>
        <dbReference type="EMBL" id="KAF1768659.1"/>
    </source>
</evidence>
<gene>
    <name evidence="3" type="ORF">GCK72_000472</name>
</gene>
<dbReference type="Gene3D" id="2.60.210.10">
    <property type="entry name" value="Apoptosis, Tumor Necrosis Factor Receptor Associated Protein 2, Chain A"/>
    <property type="match status" value="1"/>
</dbReference>
<dbReference type="PROSITE" id="PS50097">
    <property type="entry name" value="BTB"/>
    <property type="match status" value="2"/>
</dbReference>
<dbReference type="EMBL" id="WUAV01000001">
    <property type="protein sequence ID" value="KAF1768659.1"/>
    <property type="molecule type" value="Genomic_DNA"/>
</dbReference>
<dbReference type="CDD" id="cd00121">
    <property type="entry name" value="MATH"/>
    <property type="match status" value="1"/>
</dbReference>
<reference evidence="3 4" key="1">
    <citation type="submission" date="2019-12" db="EMBL/GenBank/DDBJ databases">
        <title>Chromosome-level assembly of the Caenorhabditis remanei genome.</title>
        <authorList>
            <person name="Teterina A.A."/>
            <person name="Willis J.H."/>
            <person name="Phillips P.C."/>
        </authorList>
    </citation>
    <scope>NUCLEOTIDE SEQUENCE [LARGE SCALE GENOMIC DNA]</scope>
    <source>
        <strain evidence="3 4">PX506</strain>
        <tissue evidence="3">Whole organism</tissue>
    </source>
</reference>
<dbReference type="InterPro" id="IPR002083">
    <property type="entry name" value="MATH/TRAF_dom"/>
</dbReference>
<dbReference type="InterPro" id="IPR052664">
    <property type="entry name" value="BTB-MATH_domain_protein"/>
</dbReference>
<dbReference type="PANTHER" id="PTHR22743">
    <property type="entry name" value="MEPRIN/TRAF-LIKE MATH FAMILY-C.ELEGANS"/>
    <property type="match status" value="1"/>
</dbReference>
<dbReference type="PANTHER" id="PTHR22743:SF165">
    <property type="entry name" value="BTB AND MATH DOMAIN CONTAINING-RELATED"/>
    <property type="match status" value="1"/>
</dbReference>
<organism evidence="3 4">
    <name type="scientific">Caenorhabditis remanei</name>
    <name type="common">Caenorhabditis vulgaris</name>
    <dbReference type="NCBI Taxonomy" id="31234"/>
    <lineage>
        <taxon>Eukaryota</taxon>
        <taxon>Metazoa</taxon>
        <taxon>Ecdysozoa</taxon>
        <taxon>Nematoda</taxon>
        <taxon>Chromadorea</taxon>
        <taxon>Rhabditida</taxon>
        <taxon>Rhabditina</taxon>
        <taxon>Rhabditomorpha</taxon>
        <taxon>Rhabditoidea</taxon>
        <taxon>Rhabditidae</taxon>
        <taxon>Peloderinae</taxon>
        <taxon>Caenorhabditis</taxon>
    </lineage>
</organism>
<dbReference type="InterPro" id="IPR008974">
    <property type="entry name" value="TRAF-like"/>
</dbReference>
<dbReference type="CTD" id="78773100"/>
<dbReference type="SUPFAM" id="SSF54695">
    <property type="entry name" value="POZ domain"/>
    <property type="match status" value="2"/>
</dbReference>